<protein>
    <submittedName>
        <fullName evidence="1">Uncharacterized protein</fullName>
    </submittedName>
</protein>
<dbReference type="AlphaFoldDB" id="A0A0A9EQ50"/>
<reference evidence="1" key="2">
    <citation type="journal article" date="2015" name="Data Brief">
        <title>Shoot transcriptome of the giant reed, Arundo donax.</title>
        <authorList>
            <person name="Barrero R.A."/>
            <person name="Guerrero F.D."/>
            <person name="Moolhuijzen P."/>
            <person name="Goolsby J.A."/>
            <person name="Tidwell J."/>
            <person name="Bellgard S.E."/>
            <person name="Bellgard M.I."/>
        </authorList>
    </citation>
    <scope>NUCLEOTIDE SEQUENCE</scope>
    <source>
        <tissue evidence="1">Shoot tissue taken approximately 20 cm above the soil surface</tissue>
    </source>
</reference>
<evidence type="ECO:0000313" key="1">
    <source>
        <dbReference type="EMBL" id="JAD98127.1"/>
    </source>
</evidence>
<proteinExistence type="predicted"/>
<reference evidence="1" key="1">
    <citation type="submission" date="2014-09" db="EMBL/GenBank/DDBJ databases">
        <authorList>
            <person name="Magalhaes I.L.F."/>
            <person name="Oliveira U."/>
            <person name="Santos F.R."/>
            <person name="Vidigal T.H.D.A."/>
            <person name="Brescovit A.D."/>
            <person name="Santos A.J."/>
        </authorList>
    </citation>
    <scope>NUCLEOTIDE SEQUENCE</scope>
    <source>
        <tissue evidence="1">Shoot tissue taken approximately 20 cm above the soil surface</tissue>
    </source>
</reference>
<organism evidence="1">
    <name type="scientific">Arundo donax</name>
    <name type="common">Giant reed</name>
    <name type="synonym">Donax arundinaceus</name>
    <dbReference type="NCBI Taxonomy" id="35708"/>
    <lineage>
        <taxon>Eukaryota</taxon>
        <taxon>Viridiplantae</taxon>
        <taxon>Streptophyta</taxon>
        <taxon>Embryophyta</taxon>
        <taxon>Tracheophyta</taxon>
        <taxon>Spermatophyta</taxon>
        <taxon>Magnoliopsida</taxon>
        <taxon>Liliopsida</taxon>
        <taxon>Poales</taxon>
        <taxon>Poaceae</taxon>
        <taxon>PACMAD clade</taxon>
        <taxon>Arundinoideae</taxon>
        <taxon>Arundineae</taxon>
        <taxon>Arundo</taxon>
    </lineage>
</organism>
<sequence>MNIYMFHECVDCQLKMISKLSFITRCMTPLHVSHNHIPVVIN</sequence>
<name>A0A0A9EQ50_ARUDO</name>
<accession>A0A0A9EQ50</accession>
<dbReference type="EMBL" id="GBRH01199768">
    <property type="protein sequence ID" value="JAD98127.1"/>
    <property type="molecule type" value="Transcribed_RNA"/>
</dbReference>